<dbReference type="PANTHER" id="PTHR42979:SF1">
    <property type="entry name" value="3-ISOPROPYLMALATE DEHYDROGENASE"/>
    <property type="match status" value="1"/>
</dbReference>
<dbReference type="Pfam" id="PF00180">
    <property type="entry name" value="Iso_dh"/>
    <property type="match status" value="1"/>
</dbReference>
<name>A0A140L8V6_9FIRM</name>
<dbReference type="GO" id="GO:0009098">
    <property type="term" value="P:L-leucine biosynthetic process"/>
    <property type="evidence" value="ECO:0007669"/>
    <property type="project" value="UniProtKB-UniRule"/>
</dbReference>
<comment type="caution">
    <text evidence="20">The sequence shown here is derived from an EMBL/GenBank/DDBJ whole genome shotgun (WGS) entry which is preliminary data.</text>
</comment>
<evidence type="ECO:0000256" key="17">
    <source>
        <dbReference type="RuleBase" id="RU004443"/>
    </source>
</evidence>
<evidence type="ECO:0000256" key="7">
    <source>
        <dbReference type="ARBA" id="ARBA00019276"/>
    </source>
</evidence>
<evidence type="ECO:0000256" key="9">
    <source>
        <dbReference type="ARBA" id="ARBA00022605"/>
    </source>
</evidence>
<accession>A0A140L8V6</accession>
<comment type="similarity">
    <text evidence="4">Belongs to the isocitrate and isopropylmalate dehydrogenases family. LeuB type 1 subfamily.</text>
</comment>
<keyword evidence="12 17" id="KW-0560">Oxidoreductase</keyword>
<dbReference type="FunFam" id="3.40.718.10:FF:000006">
    <property type="entry name" value="3-isopropylmalate dehydrogenase"/>
    <property type="match status" value="1"/>
</dbReference>
<feature type="domain" description="Isopropylmalate dehydrogenase-like" evidence="19">
    <location>
        <begin position="3"/>
        <end position="290"/>
    </location>
</feature>
<evidence type="ECO:0000256" key="14">
    <source>
        <dbReference type="ARBA" id="ARBA00023211"/>
    </source>
</evidence>
<evidence type="ECO:0000256" key="4">
    <source>
        <dbReference type="ARBA" id="ARBA00008319"/>
    </source>
</evidence>
<dbReference type="Proteomes" id="UP000070427">
    <property type="component" value="Unassembled WGS sequence"/>
</dbReference>
<keyword evidence="9" id="KW-0028">Amino-acid biosynthesis</keyword>
<dbReference type="InterPro" id="IPR019818">
    <property type="entry name" value="IsoCit/isopropylmalate_DH_CS"/>
</dbReference>
<dbReference type="PROSITE" id="PS00470">
    <property type="entry name" value="IDH_IMDH"/>
    <property type="match status" value="1"/>
</dbReference>
<dbReference type="InterPro" id="IPR024084">
    <property type="entry name" value="IsoPropMal-DH-like_dom"/>
</dbReference>
<keyword evidence="13 18" id="KW-0520">NAD</keyword>
<evidence type="ECO:0000256" key="1">
    <source>
        <dbReference type="ARBA" id="ARBA00000624"/>
    </source>
</evidence>
<sequence length="290" mass="31627">MYNVVLLPGDGIGPEVMAQAKKVLMAVSEKFGIAFNLKEALVGGASIDEMGVPLADETLELCMKSDAVLFGAVGGPKWDHLPMELRPERAILGLRKELDLFANLRPAFLIPSLAAKSPLKGEILSKGVDILVVRELTGGLYFGEPKGIKVRDDKRIAYDTLVYTEDQIRRVAEIGFRVAQNRKKKLCLVDKANVLESSRLWREVVSEVTKEFPDVELSYMYVDNCAMQLVANPGMFDVILTENTFGDILSDEAAAIIGSIGLMPSASLGDKKPYLYEPVHGSAPDIAGRG</sequence>
<evidence type="ECO:0000256" key="11">
    <source>
        <dbReference type="ARBA" id="ARBA00022842"/>
    </source>
</evidence>
<evidence type="ECO:0000313" key="20">
    <source>
        <dbReference type="EMBL" id="KXG76981.1"/>
    </source>
</evidence>
<dbReference type="GO" id="GO:0051287">
    <property type="term" value="F:NAD binding"/>
    <property type="evidence" value="ECO:0007669"/>
    <property type="project" value="InterPro"/>
</dbReference>
<dbReference type="Gene3D" id="3.40.718.10">
    <property type="entry name" value="Isopropylmalate Dehydrogenase"/>
    <property type="match status" value="1"/>
</dbReference>
<evidence type="ECO:0000256" key="10">
    <source>
        <dbReference type="ARBA" id="ARBA00022723"/>
    </source>
</evidence>
<evidence type="ECO:0000313" key="21">
    <source>
        <dbReference type="Proteomes" id="UP000070427"/>
    </source>
</evidence>
<keyword evidence="14" id="KW-0464">Manganese</keyword>
<dbReference type="FunCoup" id="A0A140L8V6">
    <property type="interactions" value="304"/>
</dbReference>
<evidence type="ECO:0000256" key="16">
    <source>
        <dbReference type="NCBIfam" id="TIGR00169"/>
    </source>
</evidence>
<organism evidence="20 21">
    <name type="scientific">Fervidicola ferrireducens</name>
    <dbReference type="NCBI Taxonomy" id="520764"/>
    <lineage>
        <taxon>Bacteria</taxon>
        <taxon>Bacillati</taxon>
        <taxon>Bacillota</taxon>
        <taxon>Clostridia</taxon>
        <taxon>Thermosediminibacterales</taxon>
        <taxon>Thermosediminibacteraceae</taxon>
        <taxon>Fervidicola</taxon>
    </lineage>
</organism>
<dbReference type="UniPathway" id="UPA00048">
    <property type="reaction ID" value="UER00072"/>
</dbReference>
<keyword evidence="15 18" id="KW-0100">Branched-chain amino acid biosynthesis</keyword>
<dbReference type="GO" id="GO:0000287">
    <property type="term" value="F:magnesium ion binding"/>
    <property type="evidence" value="ECO:0007669"/>
    <property type="project" value="InterPro"/>
</dbReference>
<comment type="catalytic activity">
    <reaction evidence="1 18">
        <text>(2R,3S)-3-isopropylmalate + NAD(+) = 4-methyl-2-oxopentanoate + CO2 + NADH</text>
        <dbReference type="Rhea" id="RHEA:32271"/>
        <dbReference type="ChEBI" id="CHEBI:16526"/>
        <dbReference type="ChEBI" id="CHEBI:17865"/>
        <dbReference type="ChEBI" id="CHEBI:35121"/>
        <dbReference type="ChEBI" id="CHEBI:57540"/>
        <dbReference type="ChEBI" id="CHEBI:57945"/>
        <dbReference type="EC" id="1.1.1.85"/>
    </reaction>
</comment>
<dbReference type="GO" id="GO:0005829">
    <property type="term" value="C:cytosol"/>
    <property type="evidence" value="ECO:0007669"/>
    <property type="project" value="TreeGrafter"/>
</dbReference>
<evidence type="ECO:0000256" key="3">
    <source>
        <dbReference type="ARBA" id="ARBA00004762"/>
    </source>
</evidence>
<dbReference type="InParanoid" id="A0A140L8V6"/>
<dbReference type="EMBL" id="LOED01000014">
    <property type="protein sequence ID" value="KXG76981.1"/>
    <property type="molecule type" value="Genomic_DNA"/>
</dbReference>
<dbReference type="STRING" id="520764.AN618_13570"/>
<dbReference type="PANTHER" id="PTHR42979">
    <property type="entry name" value="3-ISOPROPYLMALATE DEHYDROGENASE"/>
    <property type="match status" value="1"/>
</dbReference>
<gene>
    <name evidence="20" type="primary">leuB</name>
    <name evidence="20" type="ORF">AN618_13570</name>
</gene>
<comment type="pathway">
    <text evidence="3 18">Amino-acid biosynthesis; L-leucine biosynthesis; L-leucine from 3-methyl-2-oxobutanoate: step 3/4.</text>
</comment>
<evidence type="ECO:0000256" key="12">
    <source>
        <dbReference type="ARBA" id="ARBA00023002"/>
    </source>
</evidence>
<keyword evidence="10 18" id="KW-0479">Metal-binding</keyword>
<comment type="cofactor">
    <cofactor evidence="2">
        <name>Mn(2+)</name>
        <dbReference type="ChEBI" id="CHEBI:29035"/>
    </cofactor>
</comment>
<dbReference type="GO" id="GO:0003862">
    <property type="term" value="F:3-isopropylmalate dehydrogenase activity"/>
    <property type="evidence" value="ECO:0007669"/>
    <property type="project" value="UniProtKB-UniRule"/>
</dbReference>
<keyword evidence="21" id="KW-1185">Reference proteome</keyword>
<dbReference type="InterPro" id="IPR004429">
    <property type="entry name" value="Isopropylmalate_DH"/>
</dbReference>
<dbReference type="EC" id="1.1.1.85" evidence="6 16"/>
<keyword evidence="8 18" id="KW-0432">Leucine biosynthesis</keyword>
<evidence type="ECO:0000256" key="18">
    <source>
        <dbReference type="RuleBase" id="RU004445"/>
    </source>
</evidence>
<evidence type="ECO:0000256" key="15">
    <source>
        <dbReference type="ARBA" id="ARBA00023304"/>
    </source>
</evidence>
<evidence type="ECO:0000256" key="13">
    <source>
        <dbReference type="ARBA" id="ARBA00023027"/>
    </source>
</evidence>
<comment type="cofactor">
    <cofactor evidence="18">
        <name>Mg(2+)</name>
        <dbReference type="ChEBI" id="CHEBI:18420"/>
    </cofactor>
    <cofactor evidence="18">
        <name>Mn(2+)</name>
        <dbReference type="ChEBI" id="CHEBI:29035"/>
    </cofactor>
    <text evidence="18">Binds 1 Mg(2+) or Mn(2+) ion per subunit.</text>
</comment>
<comment type="subunit">
    <text evidence="5 18">Homodimer.</text>
</comment>
<dbReference type="SMART" id="SM01329">
    <property type="entry name" value="Iso_dh"/>
    <property type="match status" value="1"/>
</dbReference>
<evidence type="ECO:0000256" key="8">
    <source>
        <dbReference type="ARBA" id="ARBA00022430"/>
    </source>
</evidence>
<evidence type="ECO:0000256" key="6">
    <source>
        <dbReference type="ARBA" id="ARBA00013101"/>
    </source>
</evidence>
<dbReference type="AlphaFoldDB" id="A0A140L8V6"/>
<protein>
    <recommendedName>
        <fullName evidence="7 16">3-isopropylmalate dehydrogenase</fullName>
        <ecNumber evidence="6 16">1.1.1.85</ecNumber>
    </recommendedName>
</protein>
<proteinExistence type="inferred from homology"/>
<comment type="function">
    <text evidence="18">Catalyzes the oxidation of 3-carboxy-2-hydroxy-4-methylpentanoate (3-isopropylmalate) to 3-carboxy-4-methyl-2-oxopentanoate. The product decarboxylates to 4-methyl-2 oxopentanoate.</text>
</comment>
<keyword evidence="11" id="KW-0460">Magnesium</keyword>
<dbReference type="NCBIfam" id="TIGR00169">
    <property type="entry name" value="leuB"/>
    <property type="match status" value="1"/>
</dbReference>
<reference evidence="20 21" key="1">
    <citation type="submission" date="2015-12" db="EMBL/GenBank/DDBJ databases">
        <title>Draft genome sequnece of Fervidicola ferrireducens strain Y170.</title>
        <authorList>
            <person name="Patel B.K."/>
        </authorList>
    </citation>
    <scope>NUCLEOTIDE SEQUENCE [LARGE SCALE GENOMIC DNA]</scope>
    <source>
        <strain evidence="20 21">Y170</strain>
    </source>
</reference>
<dbReference type="SUPFAM" id="SSF53659">
    <property type="entry name" value="Isocitrate/Isopropylmalate dehydrogenase-like"/>
    <property type="match status" value="1"/>
</dbReference>
<evidence type="ECO:0000256" key="5">
    <source>
        <dbReference type="ARBA" id="ARBA00011738"/>
    </source>
</evidence>
<evidence type="ECO:0000259" key="19">
    <source>
        <dbReference type="SMART" id="SM01329"/>
    </source>
</evidence>
<evidence type="ECO:0000256" key="2">
    <source>
        <dbReference type="ARBA" id="ARBA00001936"/>
    </source>
</evidence>
<dbReference type="PATRIC" id="fig|520764.3.peg.1409"/>